<evidence type="ECO:0000313" key="3">
    <source>
        <dbReference type="Proteomes" id="UP000006447"/>
    </source>
</evidence>
<dbReference type="Proteomes" id="UP000006447">
    <property type="component" value="Unassembled WGS sequence"/>
</dbReference>
<reference evidence="2 3" key="1">
    <citation type="journal article" date="2012" name="J. Bacteriol.">
        <title>Draft genome sequence of the nitrophenol-degrading actinomycete Rhodococcus imtechensis RKJ300.</title>
        <authorList>
            <person name="Vikram S."/>
            <person name="Kumar S."/>
            <person name="Subramanian S."/>
            <person name="Raghava G.P."/>
        </authorList>
    </citation>
    <scope>NUCLEOTIDE SEQUENCE [LARGE SCALE GENOMIC DNA]</scope>
    <source>
        <strain evidence="2 3">RKJ300</strain>
    </source>
</reference>
<evidence type="ECO:0000256" key="1">
    <source>
        <dbReference type="SAM" id="MobiDB-lite"/>
    </source>
</evidence>
<sequence>MSDDHPQQVEHSGHHPQAPELGSIMGCGERLLLERDDLQGEQSPGGRGEHHRDHDPDLARAALYGSQDAVYG</sequence>
<evidence type="ECO:0000313" key="2">
    <source>
        <dbReference type="EMBL" id="EID77996.1"/>
    </source>
</evidence>
<feature type="compositionally biased region" description="Basic and acidic residues" evidence="1">
    <location>
        <begin position="1"/>
        <end position="13"/>
    </location>
</feature>
<comment type="caution">
    <text evidence="2">The sequence shown here is derived from an EMBL/GenBank/DDBJ whole genome shotgun (WGS) entry which is preliminary data.</text>
</comment>
<dbReference type="AlphaFoldDB" id="I0WNN0"/>
<feature type="region of interest" description="Disordered" evidence="1">
    <location>
        <begin position="1"/>
        <end position="72"/>
    </location>
</feature>
<gene>
    <name evidence="2" type="ORF">W59_20533</name>
</gene>
<dbReference type="PATRIC" id="fig|1165867.3.peg.4182"/>
<protein>
    <submittedName>
        <fullName evidence="2">Uncharacterized protein</fullName>
    </submittedName>
</protein>
<feature type="compositionally biased region" description="Basic and acidic residues" evidence="1">
    <location>
        <begin position="47"/>
        <end position="58"/>
    </location>
</feature>
<accession>I0WNN0</accession>
<proteinExistence type="predicted"/>
<dbReference type="RefSeq" id="WP_007298763.1">
    <property type="nucleotide sequence ID" value="NZ_AJJH01000114.1"/>
</dbReference>
<organism evidence="2 3">
    <name type="scientific">Rhodococcus opacus RKJ300 = JCM 13270</name>
    <dbReference type="NCBI Taxonomy" id="1165867"/>
    <lineage>
        <taxon>Bacteria</taxon>
        <taxon>Bacillati</taxon>
        <taxon>Actinomycetota</taxon>
        <taxon>Actinomycetes</taxon>
        <taxon>Mycobacteriales</taxon>
        <taxon>Nocardiaceae</taxon>
        <taxon>Rhodococcus</taxon>
    </lineage>
</organism>
<dbReference type="EMBL" id="AJJH01000114">
    <property type="protein sequence ID" value="EID77996.1"/>
    <property type="molecule type" value="Genomic_DNA"/>
</dbReference>
<name>I0WNN0_RHOOP</name>